<evidence type="ECO:0000256" key="10">
    <source>
        <dbReference type="ARBA" id="ARBA00044721"/>
    </source>
</evidence>
<comment type="similarity">
    <text evidence="3 12">Belongs to the glycosyltransferase 22 family.</text>
</comment>
<dbReference type="AlphaFoldDB" id="A0A0K2TLT7"/>
<dbReference type="GO" id="GO:0005789">
    <property type="term" value="C:endoplasmic reticulum membrane"/>
    <property type="evidence" value="ECO:0007669"/>
    <property type="project" value="UniProtKB-SubCell"/>
</dbReference>
<evidence type="ECO:0000256" key="13">
    <source>
        <dbReference type="SAM" id="SignalP"/>
    </source>
</evidence>
<dbReference type="PANTHER" id="PTHR22760:SF1">
    <property type="entry name" value="DOL-P-MAN:MAN(7)GLCNAC(2)-PP-DOL ALPHA-1,6-MANNOSYLTRANSFERASE"/>
    <property type="match status" value="1"/>
</dbReference>
<evidence type="ECO:0000256" key="1">
    <source>
        <dbReference type="ARBA" id="ARBA00004477"/>
    </source>
</evidence>
<proteinExistence type="inferred from homology"/>
<accession>A0A0K2TLT7</accession>
<dbReference type="GO" id="GO:0006487">
    <property type="term" value="P:protein N-linked glycosylation"/>
    <property type="evidence" value="ECO:0007669"/>
    <property type="project" value="TreeGrafter"/>
</dbReference>
<dbReference type="OrthoDB" id="19039at2759"/>
<comment type="catalytic activity">
    <reaction evidence="11">
        <text>an alpha-D-Man-(1-&gt;2)-alpha-D-Man-(1-&gt;2)-alpha-D-Man-(1-&gt;3)-[alpha-D-Man-(1-&gt;2)-alpha-D-Man-(1-&gt;3)-alpha-D-Man-(1-&gt;6)]-beta-D-Man-(1-&gt;4)-beta-D-GlcNAc-(1-&gt;4)-alpha-D-GlcNAc-diphospho-di-trans,poly-cis-dolichol + a di-trans,poly-cis-dolichyl beta-D-mannosyl phosphate = an alpha-D-Man-(1-&gt;2)-alpha-D-Man-(1-&gt;2)-alpha-D-Man-(1-&gt;3)-[alpha-D-Man-(1-&gt;2)-alpha-D-Man-(1-&gt;3)-[alpha-D-Man-(1-&gt;6)]-alpha-D-Man-(1-&gt;6)]-beta-D-Man-(1-&gt;4)-beta-D-GlcNAc-(1-&gt;4)-alpha-D-GlcNAc-diphospho-di-trans,poly-cis-dolichol + a di-trans,poly-cis-dolichyl phosphate + H(+)</text>
        <dbReference type="Rhea" id="RHEA:29535"/>
        <dbReference type="Rhea" id="RHEA-COMP:19498"/>
        <dbReference type="Rhea" id="RHEA-COMP:19501"/>
        <dbReference type="Rhea" id="RHEA-COMP:19518"/>
        <dbReference type="Rhea" id="RHEA-COMP:19519"/>
        <dbReference type="ChEBI" id="CHEBI:15378"/>
        <dbReference type="ChEBI" id="CHEBI:57683"/>
        <dbReference type="ChEBI" id="CHEBI:58211"/>
        <dbReference type="ChEBI" id="CHEBI:132517"/>
        <dbReference type="ChEBI" id="CHEBI:132519"/>
        <dbReference type="EC" id="2.4.1.260"/>
    </reaction>
    <physiologicalReaction direction="left-to-right" evidence="11">
        <dbReference type="Rhea" id="RHEA:29536"/>
    </physiologicalReaction>
</comment>
<organism evidence="14">
    <name type="scientific">Lepeophtheirus salmonis</name>
    <name type="common">Salmon louse</name>
    <name type="synonym">Caligus salmonis</name>
    <dbReference type="NCBI Taxonomy" id="72036"/>
    <lineage>
        <taxon>Eukaryota</taxon>
        <taxon>Metazoa</taxon>
        <taxon>Ecdysozoa</taxon>
        <taxon>Arthropoda</taxon>
        <taxon>Crustacea</taxon>
        <taxon>Multicrustacea</taxon>
        <taxon>Hexanauplia</taxon>
        <taxon>Copepoda</taxon>
        <taxon>Siphonostomatoida</taxon>
        <taxon>Caligidae</taxon>
        <taxon>Lepeophtheirus</taxon>
    </lineage>
</organism>
<keyword evidence="6 12" id="KW-0812">Transmembrane</keyword>
<keyword evidence="5 14" id="KW-0808">Transferase</keyword>
<evidence type="ECO:0000256" key="12">
    <source>
        <dbReference type="RuleBase" id="RU363075"/>
    </source>
</evidence>
<dbReference type="EMBL" id="HACA01009503">
    <property type="protein sequence ID" value="CDW26864.1"/>
    <property type="molecule type" value="Transcribed_RNA"/>
</dbReference>
<evidence type="ECO:0000256" key="7">
    <source>
        <dbReference type="ARBA" id="ARBA00022824"/>
    </source>
</evidence>
<evidence type="ECO:0000256" key="8">
    <source>
        <dbReference type="ARBA" id="ARBA00022989"/>
    </source>
</evidence>
<reference evidence="14" key="1">
    <citation type="submission" date="2014-05" db="EMBL/GenBank/DDBJ databases">
        <authorList>
            <person name="Chronopoulou M."/>
        </authorList>
    </citation>
    <scope>NUCLEOTIDE SEQUENCE</scope>
    <source>
        <tissue evidence="14">Whole organism</tissue>
    </source>
</reference>
<comment type="pathway">
    <text evidence="2">Protein modification; protein glycosylation.</text>
</comment>
<feature type="transmembrane region" description="Helical" evidence="12">
    <location>
        <begin position="201"/>
        <end position="224"/>
    </location>
</feature>
<evidence type="ECO:0000256" key="5">
    <source>
        <dbReference type="ARBA" id="ARBA00022679"/>
    </source>
</evidence>
<evidence type="ECO:0000313" key="14">
    <source>
        <dbReference type="EMBL" id="CDW26864.1"/>
    </source>
</evidence>
<dbReference type="GO" id="GO:0052917">
    <property type="term" value="F:dol-P-Man:Man(7)GlcNAc(2)-PP-Dol alpha-1,6-mannosyltransferase activity"/>
    <property type="evidence" value="ECO:0007669"/>
    <property type="project" value="UniProtKB-EC"/>
</dbReference>
<evidence type="ECO:0000256" key="6">
    <source>
        <dbReference type="ARBA" id="ARBA00022692"/>
    </source>
</evidence>
<feature type="transmembrane region" description="Helical" evidence="12">
    <location>
        <begin position="308"/>
        <end position="328"/>
    </location>
</feature>
<gene>
    <name evidence="14" type="primary">ALG12</name>
</gene>
<keyword evidence="4 12" id="KW-0328">Glycosyltransferase</keyword>
<feature type="chain" id="PRO_5005487879" description="Mannosyltransferase" evidence="13">
    <location>
        <begin position="21"/>
        <end position="484"/>
    </location>
</feature>
<feature type="transmembrane region" description="Helical" evidence="12">
    <location>
        <begin position="162"/>
        <end position="189"/>
    </location>
</feature>
<dbReference type="EC" id="2.4.1.-" evidence="12"/>
<dbReference type="PANTHER" id="PTHR22760">
    <property type="entry name" value="GLYCOSYLTRANSFERASE"/>
    <property type="match status" value="1"/>
</dbReference>
<evidence type="ECO:0000256" key="11">
    <source>
        <dbReference type="ARBA" id="ARBA00048899"/>
    </source>
</evidence>
<name>A0A0K2TLT7_LEPSM</name>
<evidence type="ECO:0000256" key="4">
    <source>
        <dbReference type="ARBA" id="ARBA00022676"/>
    </source>
</evidence>
<keyword evidence="9 12" id="KW-0472">Membrane</keyword>
<evidence type="ECO:0000256" key="9">
    <source>
        <dbReference type="ARBA" id="ARBA00023136"/>
    </source>
</evidence>
<comment type="subcellular location">
    <subcellularLocation>
        <location evidence="1 12">Endoplasmic reticulum membrane</location>
        <topology evidence="1 12">Multi-pass membrane protein</topology>
    </subcellularLocation>
</comment>
<evidence type="ECO:0000256" key="3">
    <source>
        <dbReference type="ARBA" id="ARBA00007063"/>
    </source>
</evidence>
<keyword evidence="7 12" id="KW-0256">Endoplasmic reticulum</keyword>
<feature type="transmembrane region" description="Helical" evidence="12">
    <location>
        <begin position="255"/>
        <end position="277"/>
    </location>
</feature>
<evidence type="ECO:0000256" key="2">
    <source>
        <dbReference type="ARBA" id="ARBA00004922"/>
    </source>
</evidence>
<feature type="transmembrane region" description="Helical" evidence="12">
    <location>
        <begin position="138"/>
        <end position="156"/>
    </location>
</feature>
<protein>
    <recommendedName>
        <fullName evidence="12">Mannosyltransferase</fullName>
        <ecNumber evidence="12">2.4.1.-</ecNumber>
    </recommendedName>
</protein>
<keyword evidence="13" id="KW-0732">Signal</keyword>
<keyword evidence="8 12" id="KW-1133">Transmembrane helix</keyword>
<feature type="transmembrane region" description="Helical" evidence="12">
    <location>
        <begin position="340"/>
        <end position="361"/>
    </location>
</feature>
<sequence>MISLLGNLGLYLMSFAHLWACPWTKVEESFNLQASHDLIYEDIYDVSTFDHWSFPGVVPRTFLGPLFISFPSLLITSFIDVHRTHVQLLVRATLGFSVISALIRFRSSIRRKFGSTTANFHLLITLSQFHLMYYSTRTLPNIFALTLVLLALSYWFDDDHYFKFIFISGFVILVFRFELILYLGTIVIMDLIVCRVSFSKTLIYGLSTLIFSLGLTIAVDSYFWRSFQSILWPEGEVIYYNVILNKSSNYGTSPFLWYFYSALPRALFATTPFVIIGSLRDKRCILLVGPALFFVFLYSFLPHKELRFIIYVVPVLNVAAAESLHGFWRIRHKSFAKYAIAIGVTGHLLLNSGFTLAMSYISKQNYPGGVAMSQLHDLIPSHRTDINVYINNLAAQTGVSRFTQINEDSWKYDKREKTTDFSPYTHLIIEPKEYEESEYVGKFFRRIGVIKSFSGLNYNFKSWPPLVSVKTHPSLYLFEKTSKK</sequence>
<feature type="signal peptide" evidence="13">
    <location>
        <begin position="1"/>
        <end position="20"/>
    </location>
</feature>
<feature type="transmembrane region" description="Helical" evidence="12">
    <location>
        <begin position="62"/>
        <end position="81"/>
    </location>
</feature>
<comment type="function">
    <text evidence="10">Mannosyltransferase that operates in the biosynthetic pathway of dolichol-linked oligosaccharides, the glycan precursors employed in protein asparagine (N)-glycosylation. The assembly of dolichol-linked oligosaccharides begins on the cytosolic side of the endoplasmic reticulum membrane and finishes in its lumen. The sequential addition of sugars to dolichol pyrophosphate produces dolichol-linked oligosaccharides containing fourteen sugars, including two GlcNAcs, nine mannoses and three glucoses. Once assembled, the oligosaccharide is transferred from the lipid to nascent proteins by oligosaccharyltransferases. In the lumen of the endoplasmic reticulum, adds the eighth mannose residue in an alpha-1,6 linkage onto Man(7)GlcNAc(2)-PP-dolichol to produce Man(8)GlcNAc(2)-PP-dolichol.</text>
</comment>
<feature type="transmembrane region" description="Helical" evidence="12">
    <location>
        <begin position="284"/>
        <end position="302"/>
    </location>
</feature>
<dbReference type="UniPathway" id="UPA00378"/>
<dbReference type="InterPro" id="IPR005599">
    <property type="entry name" value="GPI_mannosylTrfase"/>
</dbReference>
<dbReference type="Pfam" id="PF03901">
    <property type="entry name" value="Glyco_transf_22"/>
    <property type="match status" value="1"/>
</dbReference>